<dbReference type="SUPFAM" id="SSF55874">
    <property type="entry name" value="ATPase domain of HSP90 chaperone/DNA topoisomerase II/histidine kinase"/>
    <property type="match status" value="1"/>
</dbReference>
<dbReference type="AlphaFoldDB" id="A0A2M6K8I3"/>
<reference evidence="2 3" key="1">
    <citation type="submission" date="2017-09" db="EMBL/GenBank/DDBJ databases">
        <title>Depth-based differentiation of microbial function through sediment-hosted aquifers and enrichment of novel symbionts in the deep terrestrial subsurface.</title>
        <authorList>
            <person name="Probst A.J."/>
            <person name="Ladd B."/>
            <person name="Jarett J.K."/>
            <person name="Geller-Mcgrath D.E."/>
            <person name="Sieber C.M."/>
            <person name="Emerson J.B."/>
            <person name="Anantharaman K."/>
            <person name="Thomas B.C."/>
            <person name="Malmstrom R."/>
            <person name="Stieglmeier M."/>
            <person name="Klingl A."/>
            <person name="Woyke T."/>
            <person name="Ryan C.M."/>
            <person name="Banfield J.F."/>
        </authorList>
    </citation>
    <scope>NUCLEOTIDE SEQUENCE [LARGE SCALE GENOMIC DNA]</scope>
    <source>
        <strain evidence="2">CG11_big_fil_rev_8_21_14_0_20_39_10</strain>
    </source>
</reference>
<accession>A0A2M6K8I3</accession>
<feature type="compositionally biased region" description="Basic and acidic residues" evidence="1">
    <location>
        <begin position="367"/>
        <end position="387"/>
    </location>
</feature>
<dbReference type="Pfam" id="PF13589">
    <property type="entry name" value="HATPase_c_3"/>
    <property type="match status" value="1"/>
</dbReference>
<feature type="region of interest" description="Disordered" evidence="1">
    <location>
        <begin position="363"/>
        <end position="387"/>
    </location>
</feature>
<evidence type="ECO:0008006" key="4">
    <source>
        <dbReference type="Google" id="ProtNLM"/>
    </source>
</evidence>
<evidence type="ECO:0000256" key="1">
    <source>
        <dbReference type="SAM" id="MobiDB-lite"/>
    </source>
</evidence>
<protein>
    <recommendedName>
        <fullName evidence="4">ATP-binding protein</fullName>
    </recommendedName>
</protein>
<evidence type="ECO:0000313" key="2">
    <source>
        <dbReference type="EMBL" id="PIR13115.1"/>
    </source>
</evidence>
<dbReference type="InterPro" id="IPR036890">
    <property type="entry name" value="HATPase_C_sf"/>
</dbReference>
<gene>
    <name evidence="2" type="ORF">COV49_03250</name>
</gene>
<proteinExistence type="predicted"/>
<dbReference type="Gene3D" id="3.30.565.10">
    <property type="entry name" value="Histidine kinase-like ATPase, C-terminal domain"/>
    <property type="match status" value="1"/>
</dbReference>
<dbReference type="Proteomes" id="UP000230869">
    <property type="component" value="Unassembled WGS sequence"/>
</dbReference>
<dbReference type="EMBL" id="PCWW01000056">
    <property type="protein sequence ID" value="PIR13115.1"/>
    <property type="molecule type" value="Genomic_DNA"/>
</dbReference>
<name>A0A2M6K8I3_9BACT</name>
<organism evidence="2 3">
    <name type="scientific">Candidatus Falkowbacteria bacterium CG11_big_fil_rev_8_21_14_0_20_39_10</name>
    <dbReference type="NCBI Taxonomy" id="1974570"/>
    <lineage>
        <taxon>Bacteria</taxon>
        <taxon>Candidatus Falkowiibacteriota</taxon>
    </lineage>
</organism>
<comment type="caution">
    <text evidence="2">The sequence shown here is derived from an EMBL/GenBank/DDBJ whole genome shotgun (WGS) entry which is preliminary data.</text>
</comment>
<sequence length="491" mass="56041">MLKTSKIKITVDKNHLFTLGEKMYRESIEFIRELVNNAYDADATEVLVMIADDKITVEDNGSGMNEKMLEQFFTIGSEEKRIKNTSPRFGRKRIGQFGIGKFSALALAGQFIVESVKGKFKYLIIFDREDWKNSNRWELPIKKIKATALDREGTKIILNKLNKKVGVAEVEKYLKQSVPLRAKKFSIYLNNKKITAKTVAGKIMSIKIKTMYGLIEGEIITAINSRDVDDSGLECRVKQVFIKRDFFGLDKKYHQGLNRITGSVNADFLPLISARTDFISDSPEYKLFFQLMRIELDKVLGEIKKQKDTKNIKKVTQELQQVMKQVREALFLNPDFVPQGRAVTRLKKQRKQKIVAASAILKPPADSGKDSSLDSKEKKPEIQEKDKELDKRLAEAKPLVIKRIKLKKFGISCSIVSLGEDGPEAQSQGNAVYVNQDHPLYQNLYKKREILGLHLLRLITQEIILMKKSRITAAEAFSWQSKLLEDALCDK</sequence>
<evidence type="ECO:0000313" key="3">
    <source>
        <dbReference type="Proteomes" id="UP000230869"/>
    </source>
</evidence>